<sequence>MNLLSYIIVLGLSFALVQAFYNSELFFEDVFLISIIKFQNKDLTFSSTDKVKIIRSIDFTNSDTIIDSFNSYINFDIDISNFEKNKYNIYESIAKCKKDGIKTKNSLFTQYYNKFVNNVGVKLIGDIYVNDNKIDIYSIDKYKDKYFKLMNLNNNLELNEENLWSLYEKNKEYLNEDIIKNSYFSIALLYRQIKTVNKLLTGGKLSKFDIFFTDIFCESGITILYNMNLFTKSLSTILESMGIDLEPDYVMDLFNKNQIPDSNQVIALLQSSIKYYTNNNNDAKYVNLYGVFNAINSYIYYNYNYIEQSKKYKMNEDYAIKVYEYLIKMENDDSKYHGLNSINLSRLDYIKKKYY</sequence>
<protein>
    <submittedName>
        <fullName evidence="2">Uncharacterized protein</fullName>
    </submittedName>
</protein>
<keyword evidence="1" id="KW-0732">Signal</keyword>
<evidence type="ECO:0000256" key="1">
    <source>
        <dbReference type="SAM" id="SignalP"/>
    </source>
</evidence>
<feature type="signal peptide" evidence="1">
    <location>
        <begin position="1"/>
        <end position="19"/>
    </location>
</feature>
<dbReference type="OrthoDB" id="10628320at2759"/>
<keyword evidence="3" id="KW-1185">Reference proteome</keyword>
<dbReference type="EMBL" id="MCFH01000013">
    <property type="protein sequence ID" value="ORX53271.1"/>
    <property type="molecule type" value="Genomic_DNA"/>
</dbReference>
<reference evidence="2 3" key="2">
    <citation type="submission" date="2016-08" db="EMBL/GenBank/DDBJ databases">
        <title>Pervasive Adenine N6-methylation of Active Genes in Fungi.</title>
        <authorList>
            <consortium name="DOE Joint Genome Institute"/>
            <person name="Mondo S.J."/>
            <person name="Dannebaum R.O."/>
            <person name="Kuo R.C."/>
            <person name="Labutti K."/>
            <person name="Haridas S."/>
            <person name="Kuo A."/>
            <person name="Salamov A."/>
            <person name="Ahrendt S.R."/>
            <person name="Lipzen A."/>
            <person name="Sullivan W."/>
            <person name="Andreopoulos W.B."/>
            <person name="Clum A."/>
            <person name="Lindquist E."/>
            <person name="Daum C."/>
            <person name="Ramamoorthy G.K."/>
            <person name="Gryganskyi A."/>
            <person name="Culley D."/>
            <person name="Magnuson J.K."/>
            <person name="James T.Y."/>
            <person name="O'Malley M.A."/>
            <person name="Stajich J.E."/>
            <person name="Spatafora J.W."/>
            <person name="Visel A."/>
            <person name="Grigoriev I.V."/>
        </authorList>
    </citation>
    <scope>NUCLEOTIDE SEQUENCE [LARGE SCALE GENOMIC DNA]</scope>
    <source>
        <strain evidence="3">finn</strain>
    </source>
</reference>
<reference evidence="2 3" key="1">
    <citation type="submission" date="2016-08" db="EMBL/GenBank/DDBJ databases">
        <title>Genomes of anaerobic fungi encode conserved fungal cellulosomes for biomass hydrolysis.</title>
        <authorList>
            <consortium name="DOE Joint Genome Institute"/>
            <person name="Haitjema C.H."/>
            <person name="Gilmore S.P."/>
            <person name="Henske J.K."/>
            <person name="Solomon K.V."/>
            <person name="De Groot R."/>
            <person name="Kuo A."/>
            <person name="Mondo S.J."/>
            <person name="Salamov A.A."/>
            <person name="Labutti K."/>
            <person name="Zhao Z."/>
            <person name="Chiniquy J."/>
            <person name="Barry K."/>
            <person name="Brewer H.M."/>
            <person name="Purvine S.O."/>
            <person name="Wright A.T."/>
            <person name="Boxma B."/>
            <person name="Van Alen T."/>
            <person name="Hackstein J.H."/>
            <person name="Baker S.E."/>
            <person name="Grigoriev I.V."/>
            <person name="O'Malley M.A."/>
        </authorList>
    </citation>
    <scope>NUCLEOTIDE SEQUENCE [LARGE SCALE GENOMIC DNA]</scope>
    <source>
        <strain evidence="3">finn</strain>
    </source>
</reference>
<dbReference type="Proteomes" id="UP000193719">
    <property type="component" value="Unassembled WGS sequence"/>
</dbReference>
<comment type="caution">
    <text evidence="2">The sequence shown here is derived from an EMBL/GenBank/DDBJ whole genome shotgun (WGS) entry which is preliminary data.</text>
</comment>
<evidence type="ECO:0000313" key="3">
    <source>
        <dbReference type="Proteomes" id="UP000193719"/>
    </source>
</evidence>
<evidence type="ECO:0000313" key="2">
    <source>
        <dbReference type="EMBL" id="ORX53271.1"/>
    </source>
</evidence>
<dbReference type="AlphaFoldDB" id="A0A1Y1VD59"/>
<accession>A0A1Y1VD59</accession>
<name>A0A1Y1VD59_9FUNG</name>
<organism evidence="2 3">
    <name type="scientific">Piromyces finnis</name>
    <dbReference type="NCBI Taxonomy" id="1754191"/>
    <lineage>
        <taxon>Eukaryota</taxon>
        <taxon>Fungi</taxon>
        <taxon>Fungi incertae sedis</taxon>
        <taxon>Chytridiomycota</taxon>
        <taxon>Chytridiomycota incertae sedis</taxon>
        <taxon>Neocallimastigomycetes</taxon>
        <taxon>Neocallimastigales</taxon>
        <taxon>Neocallimastigaceae</taxon>
        <taxon>Piromyces</taxon>
    </lineage>
</organism>
<feature type="chain" id="PRO_5013163853" evidence="1">
    <location>
        <begin position="20"/>
        <end position="355"/>
    </location>
</feature>
<gene>
    <name evidence="2" type="ORF">BCR36DRAFT_368933</name>
</gene>
<proteinExistence type="predicted"/>